<dbReference type="PRINTS" id="PR00344">
    <property type="entry name" value="BCTRLSENSOR"/>
</dbReference>
<keyword evidence="5" id="KW-0418">Kinase</keyword>
<dbReference type="PANTHER" id="PTHR43711:SF1">
    <property type="entry name" value="HISTIDINE KINASE 1"/>
    <property type="match status" value="1"/>
</dbReference>
<evidence type="ECO:0000256" key="1">
    <source>
        <dbReference type="ARBA" id="ARBA00000085"/>
    </source>
</evidence>
<evidence type="ECO:0000259" key="7">
    <source>
        <dbReference type="PROSITE" id="PS50109"/>
    </source>
</evidence>
<keyword evidence="11" id="KW-1185">Reference proteome</keyword>
<feature type="domain" description="PAC" evidence="9">
    <location>
        <begin position="344"/>
        <end position="398"/>
    </location>
</feature>
<dbReference type="InterPro" id="IPR001610">
    <property type="entry name" value="PAC"/>
</dbReference>
<dbReference type="Pfam" id="PF00512">
    <property type="entry name" value="HisKA"/>
    <property type="match status" value="1"/>
</dbReference>
<reference evidence="11" key="1">
    <citation type="submission" date="2016-10" db="EMBL/GenBank/DDBJ databases">
        <authorList>
            <person name="Varghese N."/>
            <person name="Submissions S."/>
        </authorList>
    </citation>
    <scope>NUCLEOTIDE SEQUENCE [LARGE SCALE GENOMIC DNA]</scope>
    <source>
        <strain evidence="11">DSM 19482</strain>
    </source>
</reference>
<dbReference type="InterPro" id="IPR003594">
    <property type="entry name" value="HATPase_dom"/>
</dbReference>
<evidence type="ECO:0000313" key="11">
    <source>
        <dbReference type="Proteomes" id="UP000187261"/>
    </source>
</evidence>
<dbReference type="CDD" id="cd00075">
    <property type="entry name" value="HATPase"/>
    <property type="match status" value="1"/>
</dbReference>
<evidence type="ECO:0000256" key="6">
    <source>
        <dbReference type="ARBA" id="ARBA00023012"/>
    </source>
</evidence>
<dbReference type="SMART" id="SM00387">
    <property type="entry name" value="HATPase_c"/>
    <property type="match status" value="1"/>
</dbReference>
<evidence type="ECO:0000256" key="5">
    <source>
        <dbReference type="ARBA" id="ARBA00022777"/>
    </source>
</evidence>
<name>A0A1U7Q0H9_9FLAO</name>
<dbReference type="RefSeq" id="WP_143746017.1">
    <property type="nucleotide sequence ID" value="NZ_FTPU01000032.1"/>
</dbReference>
<dbReference type="Gene3D" id="1.10.287.130">
    <property type="match status" value="1"/>
</dbReference>
<dbReference type="Pfam" id="PF02518">
    <property type="entry name" value="HATPase_c"/>
    <property type="match status" value="1"/>
</dbReference>
<accession>A0A1U7Q0H9</accession>
<dbReference type="SUPFAM" id="SSF55874">
    <property type="entry name" value="ATPase domain of HSP90 chaperone/DNA topoisomerase II/histidine kinase"/>
    <property type="match status" value="1"/>
</dbReference>
<evidence type="ECO:0000259" key="8">
    <source>
        <dbReference type="PROSITE" id="PS50112"/>
    </source>
</evidence>
<keyword evidence="6" id="KW-0902">Two-component regulatory system</keyword>
<dbReference type="Gene3D" id="3.30.565.10">
    <property type="entry name" value="Histidine kinase-like ATPase, C-terminal domain"/>
    <property type="match status" value="1"/>
</dbReference>
<keyword evidence="4" id="KW-0808">Transferase</keyword>
<dbReference type="InterPro" id="IPR036890">
    <property type="entry name" value="HATPase_C_sf"/>
</dbReference>
<sequence>MKNFIKSNISLDSLAMMLVQSPVALSMLMGDDFVIKVANPQMLQLWGKSQDVIGLRMLDALPELEDQPFMGFLRNVMRTGEPHKGYQQLAYLVRNGKKEECYFDFICAPIYNDSENKIIGISVVATEVTDQVEAQRKLAETEYKFENLIKQSDFSIALYKGKDLVIDMANNAMLKTWNKDESVIGKKLADALPELEGQPFIEILKNIYNTRKTYTSKEDEVLLERNGILTTLYYNFSYKPLFNHQGEIYAILNVATDVTDAVLTKKRLKENEEKYRNLADSLPIIVWTADKNGKTDYYNKKWYDYTGFEGVESREKVARKLLHPEDFDRAMEVWRISNENQTAYEIEYQFRDRTQENAYKWFLGRAVPIKDENNNLVQWIGTCTDINDFKQFQQQKDNFLGIASHELKTPLTSLKLYSQFLEKNLRKQDDHKNADVARKMDDQINKLTGLVNDLLDVTKIQNGKILLNKADFDFDELVTEIIDEQQMDTNHKIKLTAETIGIIYADRHRISQVMSNLISNAIKYSPASDSIEVSTSKTKDNHVLFAVKDFGIGIPEDKKDKVFEQYYRVSGSKEHTFPGLGLGLYISSEIIKRSGGRIFVNSVEGKGSVFCFEIPVADITTNY</sequence>
<dbReference type="InterPro" id="IPR004358">
    <property type="entry name" value="Sig_transdc_His_kin-like_C"/>
</dbReference>
<dbReference type="FunFam" id="3.30.565.10:FF:000006">
    <property type="entry name" value="Sensor histidine kinase WalK"/>
    <property type="match status" value="1"/>
</dbReference>
<dbReference type="InterPro" id="IPR013655">
    <property type="entry name" value="PAS_fold_3"/>
</dbReference>
<dbReference type="InterPro" id="IPR005467">
    <property type="entry name" value="His_kinase_dom"/>
</dbReference>
<dbReference type="STRING" id="1121284.SAMN05660493_02539"/>
<dbReference type="OrthoDB" id="9766459at2"/>
<dbReference type="InterPro" id="IPR036097">
    <property type="entry name" value="HisK_dim/P_sf"/>
</dbReference>
<dbReference type="Gene3D" id="3.30.450.20">
    <property type="entry name" value="PAS domain"/>
    <property type="match status" value="3"/>
</dbReference>
<dbReference type="InterPro" id="IPR003661">
    <property type="entry name" value="HisK_dim/P_dom"/>
</dbReference>
<dbReference type="AlphaFoldDB" id="A0A1U7Q0H9"/>
<dbReference type="Pfam" id="PF08447">
    <property type="entry name" value="PAS_3"/>
    <property type="match status" value="1"/>
</dbReference>
<dbReference type="PROSITE" id="PS50112">
    <property type="entry name" value="PAS"/>
    <property type="match status" value="1"/>
</dbReference>
<feature type="domain" description="PAS" evidence="8">
    <location>
        <begin position="271"/>
        <end position="341"/>
    </location>
</feature>
<dbReference type="NCBIfam" id="TIGR00229">
    <property type="entry name" value="sensory_box"/>
    <property type="match status" value="1"/>
</dbReference>
<dbReference type="GO" id="GO:0000155">
    <property type="term" value="F:phosphorelay sensor kinase activity"/>
    <property type="evidence" value="ECO:0007669"/>
    <property type="project" value="InterPro"/>
</dbReference>
<evidence type="ECO:0000256" key="3">
    <source>
        <dbReference type="ARBA" id="ARBA00022553"/>
    </source>
</evidence>
<dbReference type="CDD" id="cd00130">
    <property type="entry name" value="PAS"/>
    <property type="match status" value="1"/>
</dbReference>
<protein>
    <recommendedName>
        <fullName evidence="2">histidine kinase</fullName>
        <ecNumber evidence="2">2.7.13.3</ecNumber>
    </recommendedName>
</protein>
<dbReference type="InterPro" id="IPR000700">
    <property type="entry name" value="PAS-assoc_C"/>
</dbReference>
<dbReference type="InterPro" id="IPR035965">
    <property type="entry name" value="PAS-like_dom_sf"/>
</dbReference>
<dbReference type="PROSITE" id="PS50109">
    <property type="entry name" value="HIS_KIN"/>
    <property type="match status" value="1"/>
</dbReference>
<organism evidence="10 11">
    <name type="scientific">Epilithonimonas bovis DSM 19482</name>
    <dbReference type="NCBI Taxonomy" id="1121284"/>
    <lineage>
        <taxon>Bacteria</taxon>
        <taxon>Pseudomonadati</taxon>
        <taxon>Bacteroidota</taxon>
        <taxon>Flavobacteriia</taxon>
        <taxon>Flavobacteriales</taxon>
        <taxon>Weeksellaceae</taxon>
        <taxon>Chryseobacterium group</taxon>
        <taxon>Epilithonimonas</taxon>
    </lineage>
</organism>
<dbReference type="PANTHER" id="PTHR43711">
    <property type="entry name" value="TWO-COMPONENT HISTIDINE KINASE"/>
    <property type="match status" value="1"/>
</dbReference>
<evidence type="ECO:0000256" key="4">
    <source>
        <dbReference type="ARBA" id="ARBA00022679"/>
    </source>
</evidence>
<dbReference type="EC" id="2.7.13.3" evidence="2"/>
<dbReference type="SUPFAM" id="SSF47384">
    <property type="entry name" value="Homodimeric domain of signal transducing histidine kinase"/>
    <property type="match status" value="1"/>
</dbReference>
<dbReference type="Pfam" id="PF08448">
    <property type="entry name" value="PAS_4"/>
    <property type="match status" value="2"/>
</dbReference>
<proteinExistence type="predicted"/>
<comment type="catalytic activity">
    <reaction evidence="1">
        <text>ATP + protein L-histidine = ADP + protein N-phospho-L-histidine.</text>
        <dbReference type="EC" id="2.7.13.3"/>
    </reaction>
</comment>
<dbReference type="CDD" id="cd00082">
    <property type="entry name" value="HisKA"/>
    <property type="match status" value="1"/>
</dbReference>
<dbReference type="InterPro" id="IPR050736">
    <property type="entry name" value="Sensor_HK_Regulatory"/>
</dbReference>
<feature type="domain" description="PAC" evidence="9">
    <location>
        <begin position="215"/>
        <end position="270"/>
    </location>
</feature>
<evidence type="ECO:0000313" key="10">
    <source>
        <dbReference type="EMBL" id="SIT97811.1"/>
    </source>
</evidence>
<evidence type="ECO:0000259" key="9">
    <source>
        <dbReference type="PROSITE" id="PS50113"/>
    </source>
</evidence>
<gene>
    <name evidence="10" type="ORF">SAMN05660493_02539</name>
</gene>
<dbReference type="PROSITE" id="PS50113">
    <property type="entry name" value="PAC"/>
    <property type="match status" value="2"/>
</dbReference>
<dbReference type="InterPro" id="IPR013656">
    <property type="entry name" value="PAS_4"/>
</dbReference>
<dbReference type="SUPFAM" id="SSF55785">
    <property type="entry name" value="PYP-like sensor domain (PAS domain)"/>
    <property type="match status" value="3"/>
</dbReference>
<dbReference type="SMART" id="SM00091">
    <property type="entry name" value="PAS"/>
    <property type="match status" value="3"/>
</dbReference>
<dbReference type="InterPro" id="IPR000014">
    <property type="entry name" value="PAS"/>
</dbReference>
<dbReference type="SMART" id="SM00388">
    <property type="entry name" value="HisKA"/>
    <property type="match status" value="1"/>
</dbReference>
<dbReference type="FunFam" id="3.30.450.20:FF:000099">
    <property type="entry name" value="Sensory box sensor histidine kinase"/>
    <property type="match status" value="1"/>
</dbReference>
<keyword evidence="3" id="KW-0597">Phosphoprotein</keyword>
<dbReference type="SMART" id="SM00086">
    <property type="entry name" value="PAC"/>
    <property type="match status" value="2"/>
</dbReference>
<dbReference type="Proteomes" id="UP000187261">
    <property type="component" value="Unassembled WGS sequence"/>
</dbReference>
<evidence type="ECO:0000256" key="2">
    <source>
        <dbReference type="ARBA" id="ARBA00012438"/>
    </source>
</evidence>
<feature type="domain" description="Histidine kinase" evidence="7">
    <location>
        <begin position="402"/>
        <end position="618"/>
    </location>
</feature>
<dbReference type="EMBL" id="FTPU01000032">
    <property type="protein sequence ID" value="SIT97811.1"/>
    <property type="molecule type" value="Genomic_DNA"/>
</dbReference>